<dbReference type="Pfam" id="PF02518">
    <property type="entry name" value="HATPase_c"/>
    <property type="match status" value="1"/>
</dbReference>
<dbReference type="RefSeq" id="WP_307226155.1">
    <property type="nucleotide sequence ID" value="NZ_JAUSTT010000002.1"/>
</dbReference>
<feature type="transmembrane region" description="Helical" evidence="9">
    <location>
        <begin position="9"/>
        <end position="29"/>
    </location>
</feature>
<evidence type="ECO:0000256" key="8">
    <source>
        <dbReference type="ARBA" id="ARBA00023012"/>
    </source>
</evidence>
<evidence type="ECO:0000256" key="7">
    <source>
        <dbReference type="ARBA" id="ARBA00022840"/>
    </source>
</evidence>
<evidence type="ECO:0000256" key="6">
    <source>
        <dbReference type="ARBA" id="ARBA00022777"/>
    </source>
</evidence>
<comment type="caution">
    <text evidence="11">The sequence shown here is derived from an EMBL/GenBank/DDBJ whole genome shotgun (WGS) entry which is preliminary data.</text>
</comment>
<dbReference type="Gene3D" id="1.10.287.130">
    <property type="match status" value="1"/>
</dbReference>
<keyword evidence="5" id="KW-0547">Nucleotide-binding</keyword>
<dbReference type="CDD" id="cd00082">
    <property type="entry name" value="HisKA"/>
    <property type="match status" value="1"/>
</dbReference>
<proteinExistence type="predicted"/>
<dbReference type="InterPro" id="IPR004358">
    <property type="entry name" value="Sig_transdc_His_kin-like_C"/>
</dbReference>
<gene>
    <name evidence="11" type="ORF">J2S08_000400</name>
</gene>
<organism evidence="11 12">
    <name type="scientific">Bacillus chungangensis</name>
    <dbReference type="NCBI Taxonomy" id="587633"/>
    <lineage>
        <taxon>Bacteria</taxon>
        <taxon>Bacillati</taxon>
        <taxon>Bacillota</taxon>
        <taxon>Bacilli</taxon>
        <taxon>Bacillales</taxon>
        <taxon>Bacillaceae</taxon>
        <taxon>Bacillus</taxon>
    </lineage>
</organism>
<dbReference type="SMART" id="SM00388">
    <property type="entry name" value="HisKA"/>
    <property type="match status" value="1"/>
</dbReference>
<protein>
    <recommendedName>
        <fullName evidence="2">histidine kinase</fullName>
        <ecNumber evidence="2">2.7.13.3</ecNumber>
    </recommendedName>
</protein>
<keyword evidence="9" id="KW-0472">Membrane</keyword>
<dbReference type="Pfam" id="PF00512">
    <property type="entry name" value="HisKA"/>
    <property type="match status" value="1"/>
</dbReference>
<evidence type="ECO:0000256" key="5">
    <source>
        <dbReference type="ARBA" id="ARBA00022741"/>
    </source>
</evidence>
<dbReference type="InterPro" id="IPR036097">
    <property type="entry name" value="HisK_dim/P_sf"/>
</dbReference>
<evidence type="ECO:0000313" key="12">
    <source>
        <dbReference type="Proteomes" id="UP001223586"/>
    </source>
</evidence>
<evidence type="ECO:0000256" key="9">
    <source>
        <dbReference type="SAM" id="Phobius"/>
    </source>
</evidence>
<evidence type="ECO:0000256" key="3">
    <source>
        <dbReference type="ARBA" id="ARBA00022553"/>
    </source>
</evidence>
<dbReference type="EC" id="2.7.13.3" evidence="2"/>
<dbReference type="PANTHER" id="PTHR43065:SF10">
    <property type="entry name" value="PEROXIDE STRESS-ACTIVATED HISTIDINE KINASE MAK3"/>
    <property type="match status" value="1"/>
</dbReference>
<keyword evidence="8" id="KW-0902">Two-component regulatory system</keyword>
<evidence type="ECO:0000256" key="1">
    <source>
        <dbReference type="ARBA" id="ARBA00000085"/>
    </source>
</evidence>
<evidence type="ECO:0000256" key="4">
    <source>
        <dbReference type="ARBA" id="ARBA00022679"/>
    </source>
</evidence>
<dbReference type="PANTHER" id="PTHR43065">
    <property type="entry name" value="SENSOR HISTIDINE KINASE"/>
    <property type="match status" value="1"/>
</dbReference>
<feature type="domain" description="Histidine kinase" evidence="10">
    <location>
        <begin position="292"/>
        <end position="498"/>
    </location>
</feature>
<dbReference type="SUPFAM" id="SSF47384">
    <property type="entry name" value="Homodimeric domain of signal transducing histidine kinase"/>
    <property type="match status" value="1"/>
</dbReference>
<dbReference type="PROSITE" id="PS50109">
    <property type="entry name" value="HIS_KIN"/>
    <property type="match status" value="1"/>
</dbReference>
<dbReference type="Proteomes" id="UP001223586">
    <property type="component" value="Unassembled WGS sequence"/>
</dbReference>
<sequence length="504" mass="57510">MIKNRKKWLTYIMIVLIPSIVFTLFYGIFRHSFEKNKVENEVRWVASIHQKQIDQFIGETITSLEVLALTLESNVSNLEDLETTLKNISKKDPRYGGLYFLDAKGNVLLGSNDLLKQNKLGQKQYIKKMHITEKTTISEEQETLANNQEVIAIATPAFQNEEINGILVAHLRTDYIINIMKLLTPNINILFENTNGIPIFQTDQKHAVSHDKQQWITIPLERVPWNISVIKNEDKIWNKIILYTLSFFVIFTAICHVVYLILHNISLNRQAKKERIQNEAHKLELVGILASSLAHEIRNPLTGIKGLVQLLSEKYPDPQDQFYFSVIYKEIARINQIVSEFLVLGKPTLDKLESIDLKEVLFDLDPIIHSEANLFNVHYQLKLENDAFIVNGVKDQMKQVILNIAKNALESINGEGELSISLRKKEQYAVLTISDTGIGIPKENLKKIFEPFFTSKESGTGLGLVICRRIIQSFYGYIEITSKVEAGTTVSIKLPLKNNKGCSC</sequence>
<dbReference type="Gene3D" id="3.30.565.10">
    <property type="entry name" value="Histidine kinase-like ATPase, C-terminal domain"/>
    <property type="match status" value="1"/>
</dbReference>
<keyword evidence="9" id="KW-0812">Transmembrane</keyword>
<dbReference type="InterPro" id="IPR003594">
    <property type="entry name" value="HATPase_dom"/>
</dbReference>
<dbReference type="PRINTS" id="PR00344">
    <property type="entry name" value="BCTRLSENSOR"/>
</dbReference>
<dbReference type="InterPro" id="IPR005467">
    <property type="entry name" value="His_kinase_dom"/>
</dbReference>
<evidence type="ECO:0000259" key="10">
    <source>
        <dbReference type="PROSITE" id="PS50109"/>
    </source>
</evidence>
<dbReference type="CDD" id="cd18773">
    <property type="entry name" value="PDC1_HK_sensor"/>
    <property type="match status" value="1"/>
</dbReference>
<dbReference type="GO" id="GO:0004673">
    <property type="term" value="F:protein histidine kinase activity"/>
    <property type="evidence" value="ECO:0007669"/>
    <property type="project" value="UniProtKB-EC"/>
</dbReference>
<dbReference type="SUPFAM" id="SSF55874">
    <property type="entry name" value="ATPase domain of HSP90 chaperone/DNA topoisomerase II/histidine kinase"/>
    <property type="match status" value="1"/>
</dbReference>
<dbReference type="CDD" id="cd00075">
    <property type="entry name" value="HATPase"/>
    <property type="match status" value="1"/>
</dbReference>
<keyword evidence="3" id="KW-0597">Phosphoprotein</keyword>
<keyword evidence="9" id="KW-1133">Transmembrane helix</keyword>
<comment type="catalytic activity">
    <reaction evidence="1">
        <text>ATP + protein L-histidine = ADP + protein N-phospho-L-histidine.</text>
        <dbReference type="EC" id="2.7.13.3"/>
    </reaction>
</comment>
<keyword evidence="4 11" id="KW-0808">Transferase</keyword>
<evidence type="ECO:0000256" key="2">
    <source>
        <dbReference type="ARBA" id="ARBA00012438"/>
    </source>
</evidence>
<accession>A0ABT9WMV7</accession>
<keyword evidence="6 11" id="KW-0418">Kinase</keyword>
<name>A0ABT9WMV7_9BACI</name>
<dbReference type="InterPro" id="IPR036890">
    <property type="entry name" value="HATPase_C_sf"/>
</dbReference>
<feature type="transmembrane region" description="Helical" evidence="9">
    <location>
        <begin position="240"/>
        <end position="262"/>
    </location>
</feature>
<dbReference type="Gene3D" id="3.30.450.20">
    <property type="entry name" value="PAS domain"/>
    <property type="match status" value="2"/>
</dbReference>
<dbReference type="EMBL" id="JAUSTT010000002">
    <property type="protein sequence ID" value="MDQ0174567.1"/>
    <property type="molecule type" value="Genomic_DNA"/>
</dbReference>
<reference evidence="11 12" key="1">
    <citation type="submission" date="2023-07" db="EMBL/GenBank/DDBJ databases">
        <title>Genomic Encyclopedia of Type Strains, Phase IV (KMG-IV): sequencing the most valuable type-strain genomes for metagenomic binning, comparative biology and taxonomic classification.</title>
        <authorList>
            <person name="Goeker M."/>
        </authorList>
    </citation>
    <scope>NUCLEOTIDE SEQUENCE [LARGE SCALE GENOMIC DNA]</scope>
    <source>
        <strain evidence="11 12">DSM 23837</strain>
    </source>
</reference>
<keyword evidence="12" id="KW-1185">Reference proteome</keyword>
<dbReference type="SMART" id="SM00387">
    <property type="entry name" value="HATPase_c"/>
    <property type="match status" value="1"/>
</dbReference>
<evidence type="ECO:0000313" key="11">
    <source>
        <dbReference type="EMBL" id="MDQ0174567.1"/>
    </source>
</evidence>
<dbReference type="InterPro" id="IPR003661">
    <property type="entry name" value="HisK_dim/P_dom"/>
</dbReference>
<keyword evidence="7" id="KW-0067">ATP-binding</keyword>